<dbReference type="AlphaFoldDB" id="A0A0L8BVY2"/>
<reference evidence="3" key="1">
    <citation type="submission" date="2015-07" db="EMBL/GenBank/DDBJ databases">
        <title>Whole genome sequence of an Ensifer adhaerens strain isolated from a cave pool in the Wind Cave National Park.</title>
        <authorList>
            <person name="Eng W.W.H."/>
            <person name="Gan H.M."/>
            <person name="Barton H.A."/>
            <person name="Savka M.A."/>
        </authorList>
    </citation>
    <scope>NUCLEOTIDE SEQUENCE [LARGE SCALE GENOMIC DNA]</scope>
    <source>
        <strain evidence="3">SD006</strain>
    </source>
</reference>
<dbReference type="PATRIC" id="fig|106592.7.peg.6693"/>
<gene>
    <name evidence="2" type="ORF">AC244_12860</name>
</gene>
<dbReference type="RefSeq" id="WP_053249217.1">
    <property type="nucleotide sequence ID" value="NZ_LGAP01000006.1"/>
</dbReference>
<dbReference type="Proteomes" id="UP000037425">
    <property type="component" value="Unassembled WGS sequence"/>
</dbReference>
<proteinExistence type="predicted"/>
<accession>A0A0L8BVY2</accession>
<sequence length="200" mass="21664">MNGKVACLSLILVSAGPAMANDSAYVDVSRDKCKIIVEEPGMYALMTCPGHGDYPVHFKEYDARQSFSFGHINKRYLNDAFESFFPFNHAGTMVEWRVAEGGTPVATILRWFIENPDPKTGESVPALEGQVLVVSKVAQKDDGKGCVAGYVDALANPDPNAVARKVADEVAPTFRCGVDQATFHGKRGDKAAEPNNELPD</sequence>
<name>A0A0L8BVY2_ENSAD</name>
<protein>
    <recommendedName>
        <fullName evidence="4">Secreted protein</fullName>
    </recommendedName>
</protein>
<feature type="chain" id="PRO_5005581317" description="Secreted protein" evidence="1">
    <location>
        <begin position="21"/>
        <end position="200"/>
    </location>
</feature>
<keyword evidence="1" id="KW-0732">Signal</keyword>
<feature type="signal peptide" evidence="1">
    <location>
        <begin position="1"/>
        <end position="20"/>
    </location>
</feature>
<organism evidence="2 3">
    <name type="scientific">Ensifer adhaerens</name>
    <name type="common">Sinorhizobium morelense</name>
    <dbReference type="NCBI Taxonomy" id="106592"/>
    <lineage>
        <taxon>Bacteria</taxon>
        <taxon>Pseudomonadati</taxon>
        <taxon>Pseudomonadota</taxon>
        <taxon>Alphaproteobacteria</taxon>
        <taxon>Hyphomicrobiales</taxon>
        <taxon>Rhizobiaceae</taxon>
        <taxon>Sinorhizobium/Ensifer group</taxon>
        <taxon>Ensifer</taxon>
    </lineage>
</organism>
<evidence type="ECO:0008006" key="4">
    <source>
        <dbReference type="Google" id="ProtNLM"/>
    </source>
</evidence>
<comment type="caution">
    <text evidence="2">The sequence shown here is derived from an EMBL/GenBank/DDBJ whole genome shotgun (WGS) entry which is preliminary data.</text>
</comment>
<dbReference type="EMBL" id="LGAP01000006">
    <property type="protein sequence ID" value="KOF18877.1"/>
    <property type="molecule type" value="Genomic_DNA"/>
</dbReference>
<evidence type="ECO:0000313" key="2">
    <source>
        <dbReference type="EMBL" id="KOF18877.1"/>
    </source>
</evidence>
<evidence type="ECO:0000256" key="1">
    <source>
        <dbReference type="SAM" id="SignalP"/>
    </source>
</evidence>
<evidence type="ECO:0000313" key="3">
    <source>
        <dbReference type="Proteomes" id="UP000037425"/>
    </source>
</evidence>
<dbReference type="OrthoDB" id="7427667at2"/>